<accession>A0ABW3WL09</accession>
<organism evidence="1 2">
    <name type="scientific">Lutibacter holmesii</name>
    <dbReference type="NCBI Taxonomy" id="1137985"/>
    <lineage>
        <taxon>Bacteria</taxon>
        <taxon>Pseudomonadati</taxon>
        <taxon>Bacteroidota</taxon>
        <taxon>Flavobacteriia</taxon>
        <taxon>Flavobacteriales</taxon>
        <taxon>Flavobacteriaceae</taxon>
        <taxon>Lutibacter</taxon>
    </lineage>
</organism>
<proteinExistence type="predicted"/>
<protein>
    <recommendedName>
        <fullName evidence="3">Outer membrane protein beta-barrel domain-containing protein</fullName>
    </recommendedName>
</protein>
<evidence type="ECO:0000313" key="2">
    <source>
        <dbReference type="Proteomes" id="UP001597241"/>
    </source>
</evidence>
<dbReference type="Proteomes" id="UP001597241">
    <property type="component" value="Unassembled WGS sequence"/>
</dbReference>
<gene>
    <name evidence="1" type="ORF">ACFQ5N_03980</name>
</gene>
<comment type="caution">
    <text evidence="1">The sequence shown here is derived from an EMBL/GenBank/DDBJ whole genome shotgun (WGS) entry which is preliminary data.</text>
</comment>
<reference evidence="2" key="1">
    <citation type="journal article" date="2019" name="Int. J. Syst. Evol. Microbiol.">
        <title>The Global Catalogue of Microorganisms (GCM) 10K type strain sequencing project: providing services to taxonomists for standard genome sequencing and annotation.</title>
        <authorList>
            <consortium name="The Broad Institute Genomics Platform"/>
            <consortium name="The Broad Institute Genome Sequencing Center for Infectious Disease"/>
            <person name="Wu L."/>
            <person name="Ma J."/>
        </authorList>
    </citation>
    <scope>NUCLEOTIDE SEQUENCE [LARGE SCALE GENOMIC DNA]</scope>
    <source>
        <strain evidence="2">CCUG 62221</strain>
    </source>
</reference>
<evidence type="ECO:0008006" key="3">
    <source>
        <dbReference type="Google" id="ProtNLM"/>
    </source>
</evidence>
<evidence type="ECO:0000313" key="1">
    <source>
        <dbReference type="EMBL" id="MFD1292989.1"/>
    </source>
</evidence>
<sequence length="205" mass="23072">MMPKFTSKSVFFYIVFSLFLIQENYAQDEFNKWVFGIGLNAIDYFPSHAPNTGNDNGFLNEFANARDHWNISGPQILATRHLVNNLSVDGLLAFNNITKYGDVAVDGTTYVGIDINLRYSFMDTSNDFTIFMLAGGGYTFANYSGATINIGTGANYWFTDKVGLNVEALYKYNSDDFKLAPHFYYGLSLVFRMNSGNSASWRNCN</sequence>
<keyword evidence="2" id="KW-1185">Reference proteome</keyword>
<dbReference type="SUPFAM" id="SSF56925">
    <property type="entry name" value="OMPA-like"/>
    <property type="match status" value="1"/>
</dbReference>
<dbReference type="InterPro" id="IPR011250">
    <property type="entry name" value="OMP/PagP_B-barrel"/>
</dbReference>
<dbReference type="Gene3D" id="2.40.160.20">
    <property type="match status" value="1"/>
</dbReference>
<dbReference type="EMBL" id="JBHTMV010000003">
    <property type="protein sequence ID" value="MFD1292989.1"/>
    <property type="molecule type" value="Genomic_DNA"/>
</dbReference>
<dbReference type="RefSeq" id="WP_386807923.1">
    <property type="nucleotide sequence ID" value="NZ_JBHTMV010000003.1"/>
</dbReference>
<name>A0ABW3WL09_9FLAO</name>